<dbReference type="EnsemblPlants" id="OMERI12G05180.1">
    <property type="protein sequence ID" value="OMERI12G05180.1"/>
    <property type="gene ID" value="OMERI12G05180"/>
</dbReference>
<feature type="domain" description="Aminotransferase-like plant mobile" evidence="3">
    <location>
        <begin position="98"/>
        <end position="464"/>
    </location>
</feature>
<dbReference type="Pfam" id="PF10536">
    <property type="entry name" value="PMD"/>
    <property type="match status" value="1"/>
</dbReference>
<evidence type="ECO:0000256" key="2">
    <source>
        <dbReference type="SAM" id="MobiDB-lite"/>
    </source>
</evidence>
<dbReference type="AlphaFoldDB" id="A0A0E0FAY0"/>
<evidence type="ECO:0000313" key="5">
    <source>
        <dbReference type="Proteomes" id="UP000008021"/>
    </source>
</evidence>
<dbReference type="InterPro" id="IPR044824">
    <property type="entry name" value="MAIN-like"/>
</dbReference>
<dbReference type="GO" id="GO:0010073">
    <property type="term" value="P:meristem maintenance"/>
    <property type="evidence" value="ECO:0007669"/>
    <property type="project" value="InterPro"/>
</dbReference>
<reference evidence="4" key="2">
    <citation type="submission" date="2018-05" db="EMBL/GenBank/DDBJ databases">
        <title>OmerRS3 (Oryza meridionalis Reference Sequence Version 3).</title>
        <authorList>
            <person name="Zhang J."/>
            <person name="Kudrna D."/>
            <person name="Lee S."/>
            <person name="Talag J."/>
            <person name="Welchert J."/>
            <person name="Wing R.A."/>
        </authorList>
    </citation>
    <scope>NUCLEOTIDE SEQUENCE [LARGE SCALE GENOMIC DNA]</scope>
    <source>
        <strain evidence="4">cv. OR44</strain>
    </source>
</reference>
<reference evidence="4" key="1">
    <citation type="submission" date="2015-04" db="UniProtKB">
        <authorList>
            <consortium name="EnsemblPlants"/>
        </authorList>
    </citation>
    <scope>IDENTIFICATION</scope>
</reference>
<evidence type="ECO:0000313" key="4">
    <source>
        <dbReference type="EnsemblPlants" id="OMERI12G05180.1"/>
    </source>
</evidence>
<feature type="region of interest" description="Disordered" evidence="2">
    <location>
        <begin position="551"/>
        <end position="603"/>
    </location>
</feature>
<dbReference type="InterPro" id="IPR019557">
    <property type="entry name" value="AminoTfrase-like_pln_mobile"/>
</dbReference>
<evidence type="ECO:0000256" key="1">
    <source>
        <dbReference type="SAM" id="Coils"/>
    </source>
</evidence>
<dbReference type="STRING" id="40149.A0A0E0FAY0"/>
<proteinExistence type="predicted"/>
<dbReference type="PANTHER" id="PTHR46033">
    <property type="entry name" value="PROTEIN MAIN-LIKE 2"/>
    <property type="match status" value="1"/>
</dbReference>
<name>A0A0E0FAY0_9ORYZ</name>
<dbReference type="eggNOG" id="ENOG502QSN7">
    <property type="taxonomic scope" value="Eukaryota"/>
</dbReference>
<protein>
    <recommendedName>
        <fullName evidence="3">Aminotransferase-like plant mobile domain-containing protein</fullName>
    </recommendedName>
</protein>
<dbReference type="Gramene" id="OMERI12G05180.1">
    <property type="protein sequence ID" value="OMERI12G05180.1"/>
    <property type="gene ID" value="OMERI12G05180"/>
</dbReference>
<dbReference type="PANTHER" id="PTHR46033:SF32">
    <property type="entry name" value="EXPRESSED PROTEIN"/>
    <property type="match status" value="1"/>
</dbReference>
<feature type="coiled-coil region" evidence="1">
    <location>
        <begin position="1053"/>
        <end position="1080"/>
    </location>
</feature>
<sequence length="1089" mass="118995">MTADADEETPLVEESTAAIISCAGARSARFLLPRAGATAAALPGCPPCAGPVLGDGHRVEFHGWPCSSALWRRWVERLRPRHEPLWREVGILDAVLATAAACRVRRDGGLVLQLAAFWCGATSSFAFPWGEATVTLEDVAVLGGLPLLGAPVTARLPGALAGDVAALEAVRAALHRSKCKNSTYSTWLHHFLGRDGGDGDGEDAEAEAQSLLEHGAFLATWLSLYVLPAPPFKAVWSQVFPLAARLARGQSMALAPAALASIYNDLTALKRHLASSTKWRHPFVAWAPLHVVQLWAWERFPELRPDKAATSAHATTDGHGAPPPWAARWHNARTELQPAHIHAVLMSPMEFEWRPYGSSGFALQLDKVGIWIHGRDIAGSRELLSFAHCLRPCELVGLRCVEHYLPHRVARQLGFDQDVPGNVPRVSSISSVAWATYKMEPQDVKFTLPRHEPGVTVEYAQWWEPYSSACAAAVANAAKMKQLDGVDCPRKRNAEGFVDGDSGKRRHLEIAEDPEDEIPLIDRQNSITMTVNGSSNHVEIVGIGKDSMASWARNGGNGSPLHKSTQQALSDAEAVLETTVGEDEASDHVIAEDKKNSSTGDGESEVCCLVEDAASDDSNKAIGPAASVTRKSIPKDVMVISDDEFDEELSSKDDEMNTIYLSSDPMETTKCTLQKLDVKREVVITGNGEQGSPLLKEVRVHSKCYDIIEINDDESIEVTRKEDEAIAMHVNSDPMETTKCTLQELDVKTEVVITGNSEQGSPVLKEVRVHSKCYDIIEISDDESIEVTIKEDEAITMHVNSDPMETTKCTLQELDVKREVVITGNGEQGSPLLKEVRVQSKCYDIIEIDDESGEVTSKGEEAITMHLKSPMLDKIASTLREANEESKPGNTSDKRENSVLKDIMPRNNCDSEDATVLNDITLRKELAEVTHVSSAQINVDTSEASTKEMRACITSGEADKRGKLNKKRLAALEGDEKENEDMSVSNQEIGSQMDCQEVNKKGNNESSSSILVDGNADHVKKTVSTKTPCKNADQEGFHQSHEVGMEEMVRRASEAQQAQKAQLEAAIDGLKEEIAMLERQVRDTNPRNA</sequence>
<dbReference type="HOGENOM" id="CLU_014812_0_0_1"/>
<organism evidence="4">
    <name type="scientific">Oryza meridionalis</name>
    <dbReference type="NCBI Taxonomy" id="40149"/>
    <lineage>
        <taxon>Eukaryota</taxon>
        <taxon>Viridiplantae</taxon>
        <taxon>Streptophyta</taxon>
        <taxon>Embryophyta</taxon>
        <taxon>Tracheophyta</taxon>
        <taxon>Spermatophyta</taxon>
        <taxon>Magnoliopsida</taxon>
        <taxon>Liliopsida</taxon>
        <taxon>Poales</taxon>
        <taxon>Poaceae</taxon>
        <taxon>BOP clade</taxon>
        <taxon>Oryzoideae</taxon>
        <taxon>Oryzeae</taxon>
        <taxon>Oryzinae</taxon>
        <taxon>Oryza</taxon>
    </lineage>
</organism>
<keyword evidence="5" id="KW-1185">Reference proteome</keyword>
<feature type="compositionally biased region" description="Basic and acidic residues" evidence="2">
    <location>
        <begin position="586"/>
        <end position="596"/>
    </location>
</feature>
<evidence type="ECO:0000259" key="3">
    <source>
        <dbReference type="Pfam" id="PF10536"/>
    </source>
</evidence>
<dbReference type="Proteomes" id="UP000008021">
    <property type="component" value="Chromosome 12"/>
</dbReference>
<keyword evidence="1" id="KW-0175">Coiled coil</keyword>
<accession>A0A0E0FAY0</accession>